<feature type="transmembrane region" description="Helical" evidence="1">
    <location>
        <begin position="46"/>
        <end position="65"/>
    </location>
</feature>
<organism evidence="2 3">
    <name type="scientific">Halomonas colorata</name>
    <dbReference type="NCBI Taxonomy" id="2742615"/>
    <lineage>
        <taxon>Bacteria</taxon>
        <taxon>Pseudomonadati</taxon>
        <taxon>Pseudomonadota</taxon>
        <taxon>Gammaproteobacteria</taxon>
        <taxon>Oceanospirillales</taxon>
        <taxon>Halomonadaceae</taxon>
        <taxon>Halomonas</taxon>
    </lineage>
</organism>
<feature type="transmembrane region" description="Helical" evidence="1">
    <location>
        <begin position="6"/>
        <end position="25"/>
    </location>
</feature>
<proteinExistence type="predicted"/>
<feature type="transmembrane region" description="Helical" evidence="1">
    <location>
        <begin position="71"/>
        <end position="90"/>
    </location>
</feature>
<dbReference type="RefSeq" id="WP_192539920.1">
    <property type="nucleotide sequence ID" value="NZ_RRZB01000111.1"/>
</dbReference>
<protein>
    <submittedName>
        <fullName evidence="2">Uncharacterized protein</fullName>
    </submittedName>
</protein>
<evidence type="ECO:0000313" key="2">
    <source>
        <dbReference type="EMBL" id="MBE0465507.1"/>
    </source>
</evidence>
<evidence type="ECO:0000256" key="1">
    <source>
        <dbReference type="SAM" id="Phobius"/>
    </source>
</evidence>
<keyword evidence="1" id="KW-0472">Membrane</keyword>
<accession>A0ABR9G3M0</accession>
<sequence length="103" mass="11608">MSKSVWHISIIAVVHFALFMTMFLLSFGHGMERFETGDEISQIESVLHMTFLVLAFPLITLTSYLKSMSFPGLWSYVPILANSFLWGFALSKGIQKIAKMGKS</sequence>
<comment type="caution">
    <text evidence="2">The sequence shown here is derived from an EMBL/GenBank/DDBJ whole genome shotgun (WGS) entry which is preliminary data.</text>
</comment>
<name>A0ABR9G3M0_9GAMM</name>
<dbReference type="EMBL" id="RRZB01000111">
    <property type="protein sequence ID" value="MBE0465507.1"/>
    <property type="molecule type" value="Genomic_DNA"/>
</dbReference>
<keyword evidence="1" id="KW-1133">Transmembrane helix</keyword>
<gene>
    <name evidence="2" type="ORF">EI547_18990</name>
</gene>
<evidence type="ECO:0000313" key="3">
    <source>
        <dbReference type="Proteomes" id="UP001645038"/>
    </source>
</evidence>
<dbReference type="Proteomes" id="UP001645038">
    <property type="component" value="Unassembled WGS sequence"/>
</dbReference>
<keyword evidence="3" id="KW-1185">Reference proteome</keyword>
<keyword evidence="1" id="KW-0812">Transmembrane</keyword>
<reference evidence="2 3" key="1">
    <citation type="submission" date="2020-07" db="EMBL/GenBank/DDBJ databases">
        <title>Halophilic bacteria isolated from french cheeses.</title>
        <authorList>
            <person name="Kothe C.I."/>
            <person name="Farah-Kraiem B."/>
            <person name="Renault P."/>
            <person name="Dridi B."/>
        </authorList>
    </citation>
    <scope>NUCLEOTIDE SEQUENCE [LARGE SCALE GENOMIC DNA]</scope>
    <source>
        <strain evidence="2 3">FME20</strain>
    </source>
</reference>